<sequence>MDPEGNNYYVFIINSGRFSSGDRIPTIEDLRKLRYLRVINESLRLYPQPPVLIRRSIMKDVVGGYPIKRGGISFLFGTYIDATIIGKLTVKS</sequence>
<evidence type="ECO:0000313" key="1">
    <source>
        <dbReference type="EMBL" id="MCD9560503.1"/>
    </source>
</evidence>
<dbReference type="Gene3D" id="1.10.630.10">
    <property type="entry name" value="Cytochrome P450"/>
    <property type="match status" value="1"/>
</dbReference>
<evidence type="ECO:0008006" key="3">
    <source>
        <dbReference type="Google" id="ProtNLM"/>
    </source>
</evidence>
<dbReference type="EMBL" id="JACEIK010002331">
    <property type="protein sequence ID" value="MCD9560503.1"/>
    <property type="molecule type" value="Genomic_DNA"/>
</dbReference>
<accession>A0ABS8UNR4</accession>
<gene>
    <name evidence="1" type="ORF">HAX54_019198</name>
</gene>
<evidence type="ECO:0000313" key="2">
    <source>
        <dbReference type="Proteomes" id="UP000823775"/>
    </source>
</evidence>
<dbReference type="Pfam" id="PF00067">
    <property type="entry name" value="p450"/>
    <property type="match status" value="1"/>
</dbReference>
<dbReference type="Proteomes" id="UP000823775">
    <property type="component" value="Unassembled WGS sequence"/>
</dbReference>
<proteinExistence type="predicted"/>
<protein>
    <recommendedName>
        <fullName evidence="3">Cytochrome P450</fullName>
    </recommendedName>
</protein>
<keyword evidence="2" id="KW-1185">Reference proteome</keyword>
<dbReference type="InterPro" id="IPR036396">
    <property type="entry name" value="Cyt_P450_sf"/>
</dbReference>
<organism evidence="1 2">
    <name type="scientific">Datura stramonium</name>
    <name type="common">Jimsonweed</name>
    <name type="synonym">Common thornapple</name>
    <dbReference type="NCBI Taxonomy" id="4076"/>
    <lineage>
        <taxon>Eukaryota</taxon>
        <taxon>Viridiplantae</taxon>
        <taxon>Streptophyta</taxon>
        <taxon>Embryophyta</taxon>
        <taxon>Tracheophyta</taxon>
        <taxon>Spermatophyta</taxon>
        <taxon>Magnoliopsida</taxon>
        <taxon>eudicotyledons</taxon>
        <taxon>Gunneridae</taxon>
        <taxon>Pentapetalae</taxon>
        <taxon>asterids</taxon>
        <taxon>lamiids</taxon>
        <taxon>Solanales</taxon>
        <taxon>Solanaceae</taxon>
        <taxon>Solanoideae</taxon>
        <taxon>Datureae</taxon>
        <taxon>Datura</taxon>
    </lineage>
</organism>
<name>A0ABS8UNR4_DATST</name>
<dbReference type="SUPFAM" id="SSF48264">
    <property type="entry name" value="Cytochrome P450"/>
    <property type="match status" value="1"/>
</dbReference>
<reference evidence="1 2" key="1">
    <citation type="journal article" date="2021" name="BMC Genomics">
        <title>Datura genome reveals duplications of psychoactive alkaloid biosynthetic genes and high mutation rate following tissue culture.</title>
        <authorList>
            <person name="Rajewski A."/>
            <person name="Carter-House D."/>
            <person name="Stajich J."/>
            <person name="Litt A."/>
        </authorList>
    </citation>
    <scope>NUCLEOTIDE SEQUENCE [LARGE SCALE GENOMIC DNA]</scope>
    <source>
        <strain evidence="1">AR-01</strain>
    </source>
</reference>
<comment type="caution">
    <text evidence="1">The sequence shown here is derived from an EMBL/GenBank/DDBJ whole genome shotgun (WGS) entry which is preliminary data.</text>
</comment>
<dbReference type="InterPro" id="IPR001128">
    <property type="entry name" value="Cyt_P450"/>
</dbReference>